<feature type="transmembrane region" description="Helical" evidence="1">
    <location>
        <begin position="32"/>
        <end position="54"/>
    </location>
</feature>
<keyword evidence="1" id="KW-0472">Membrane</keyword>
<evidence type="ECO:0000256" key="1">
    <source>
        <dbReference type="SAM" id="Phobius"/>
    </source>
</evidence>
<evidence type="ECO:0000313" key="2">
    <source>
        <dbReference type="EMBL" id="QNO18998.1"/>
    </source>
</evidence>
<keyword evidence="3" id="KW-1185">Reference proteome</keyword>
<sequence>MKEIYIPTSVLTVLLLILKMLAVPAIPWVVVFLPLIVVTAFFAVASVAMTIIIARYRDRFEKFLKDIGLTKADE</sequence>
<dbReference type="Proteomes" id="UP000516046">
    <property type="component" value="Chromosome"/>
</dbReference>
<accession>A0A7G9WJY6</accession>
<dbReference type="KEGG" id="caml:H6X83_05085"/>
<proteinExistence type="predicted"/>
<gene>
    <name evidence="2" type="ORF">H6X83_05085</name>
</gene>
<evidence type="ECO:0000313" key="3">
    <source>
        <dbReference type="Proteomes" id="UP000516046"/>
    </source>
</evidence>
<dbReference type="RefSeq" id="WP_212508068.1">
    <property type="nucleotide sequence ID" value="NZ_CP060696.1"/>
</dbReference>
<dbReference type="AlphaFoldDB" id="A0A7G9WJY6"/>
<protein>
    <submittedName>
        <fullName evidence="2">Uncharacterized protein</fullName>
    </submittedName>
</protein>
<name>A0A7G9WJY6_9FIRM</name>
<dbReference type="EMBL" id="CP060696">
    <property type="protein sequence ID" value="QNO18998.1"/>
    <property type="molecule type" value="Genomic_DNA"/>
</dbReference>
<organism evidence="2 3">
    <name type="scientific">Caproicibacterium amylolyticum</name>
    <dbReference type="NCBI Taxonomy" id="2766537"/>
    <lineage>
        <taxon>Bacteria</taxon>
        <taxon>Bacillati</taxon>
        <taxon>Bacillota</taxon>
        <taxon>Clostridia</taxon>
        <taxon>Eubacteriales</taxon>
        <taxon>Oscillospiraceae</taxon>
        <taxon>Caproicibacterium</taxon>
    </lineage>
</organism>
<keyword evidence="1" id="KW-1133">Transmembrane helix</keyword>
<keyword evidence="1" id="KW-0812">Transmembrane</keyword>
<reference evidence="2 3" key="1">
    <citation type="submission" date="2020-08" db="EMBL/GenBank/DDBJ databases">
        <authorList>
            <person name="Ren C."/>
            <person name="Gu Y."/>
            <person name="Xu Y."/>
        </authorList>
    </citation>
    <scope>NUCLEOTIDE SEQUENCE [LARGE SCALE GENOMIC DNA]</scope>
    <source>
        <strain evidence="2 3">LBM18003</strain>
    </source>
</reference>